<evidence type="ECO:0000313" key="4">
    <source>
        <dbReference type="Proteomes" id="UP000663824"/>
    </source>
</evidence>
<organism evidence="2 4">
    <name type="scientific">Rotaria magnacalcarata</name>
    <dbReference type="NCBI Taxonomy" id="392030"/>
    <lineage>
        <taxon>Eukaryota</taxon>
        <taxon>Metazoa</taxon>
        <taxon>Spiralia</taxon>
        <taxon>Gnathifera</taxon>
        <taxon>Rotifera</taxon>
        <taxon>Eurotatoria</taxon>
        <taxon>Bdelloidea</taxon>
        <taxon>Philodinida</taxon>
        <taxon>Philodinidae</taxon>
        <taxon>Rotaria</taxon>
    </lineage>
</organism>
<proteinExistence type="predicted"/>
<protein>
    <submittedName>
        <fullName evidence="2">Uncharacterized protein</fullName>
    </submittedName>
</protein>
<evidence type="ECO:0000256" key="1">
    <source>
        <dbReference type="ARBA" id="ARBA00022737"/>
    </source>
</evidence>
<reference evidence="2" key="1">
    <citation type="submission" date="2021-02" db="EMBL/GenBank/DDBJ databases">
        <authorList>
            <person name="Nowell W R."/>
        </authorList>
    </citation>
    <scope>NUCLEOTIDE SEQUENCE</scope>
</reference>
<feature type="non-terminal residue" evidence="2">
    <location>
        <position position="31"/>
    </location>
</feature>
<comment type="caution">
    <text evidence="2">The sequence shown here is derived from an EMBL/GenBank/DDBJ whole genome shotgun (WGS) entry which is preliminary data.</text>
</comment>
<dbReference type="EMBL" id="CAJOBI010016846">
    <property type="protein sequence ID" value="CAF4191406.1"/>
    <property type="molecule type" value="Genomic_DNA"/>
</dbReference>
<dbReference type="Gene3D" id="2.20.110.10">
    <property type="entry name" value="Histone H3 K4-specific methyltransferase SET7/9 N-terminal domain"/>
    <property type="match status" value="1"/>
</dbReference>
<name>A0A816RJ90_9BILA</name>
<dbReference type="AlphaFoldDB" id="A0A816RJ90"/>
<dbReference type="EMBL" id="CAJNRE010008577">
    <property type="protein sequence ID" value="CAF2074013.1"/>
    <property type="molecule type" value="Genomic_DNA"/>
</dbReference>
<keyword evidence="1" id="KW-0677">Repeat</keyword>
<dbReference type="SMART" id="SM00698">
    <property type="entry name" value="MORN"/>
    <property type="match status" value="1"/>
</dbReference>
<dbReference type="Proteomes" id="UP000663824">
    <property type="component" value="Unassembled WGS sequence"/>
</dbReference>
<dbReference type="InterPro" id="IPR003409">
    <property type="entry name" value="MORN"/>
</dbReference>
<evidence type="ECO:0000313" key="3">
    <source>
        <dbReference type="EMBL" id="CAF4191406.1"/>
    </source>
</evidence>
<dbReference type="Pfam" id="PF02493">
    <property type="entry name" value="MORN"/>
    <property type="match status" value="1"/>
</dbReference>
<gene>
    <name evidence="2" type="ORF">MBJ925_LOCUS17237</name>
    <name evidence="3" type="ORF">SMN809_LOCUS21481</name>
</gene>
<sequence length="31" mass="3305">MDCASGDKYTGDWVDGTMTGEGVYIFASGNR</sequence>
<evidence type="ECO:0000313" key="2">
    <source>
        <dbReference type="EMBL" id="CAF2074013.1"/>
    </source>
</evidence>
<accession>A0A816RJ90</accession>
<dbReference type="Proteomes" id="UP000676336">
    <property type="component" value="Unassembled WGS sequence"/>
</dbReference>
<dbReference type="SUPFAM" id="SSF82185">
    <property type="entry name" value="Histone H3 K4-specific methyltransferase SET7/9 N-terminal domain"/>
    <property type="match status" value="1"/>
</dbReference>